<proteinExistence type="predicted"/>
<reference evidence="1 2" key="1">
    <citation type="submission" date="2014-03" db="EMBL/GenBank/DDBJ databases">
        <title>Genomics of Bifidobacteria.</title>
        <authorList>
            <person name="Ventura M."/>
            <person name="Milani C."/>
            <person name="Lugli G.A."/>
        </authorList>
    </citation>
    <scope>NUCLEOTIDE SEQUENCE [LARGE SCALE GENOMIC DNA]</scope>
    <source>
        <strain evidence="1 2">LMG 11341</strain>
    </source>
</reference>
<sequence length="85" mass="9830">MKLDVIYFSGAWWLDTEHAAVLLRISPDSLRRNRTKSIDLRTIDCTIWHHVSLWRLDDVVRVSQTRMQAAAISFEASEIAGDFAR</sequence>
<name>A0A087BGS6_9BIFI</name>
<dbReference type="EMBL" id="JGZC01000006">
    <property type="protein sequence ID" value="KFI70226.1"/>
    <property type="molecule type" value="Genomic_DNA"/>
</dbReference>
<protein>
    <submittedName>
        <fullName evidence="1">Uncharacterized protein</fullName>
    </submittedName>
</protein>
<evidence type="ECO:0000313" key="1">
    <source>
        <dbReference type="EMBL" id="KFI70226.1"/>
    </source>
</evidence>
<comment type="caution">
    <text evidence="1">The sequence shown here is derived from an EMBL/GenBank/DDBJ whole genome shotgun (WGS) entry which is preliminary data.</text>
</comment>
<organism evidence="1 2">
    <name type="scientific">Bifidobacterium merycicum</name>
    <dbReference type="NCBI Taxonomy" id="78345"/>
    <lineage>
        <taxon>Bacteria</taxon>
        <taxon>Bacillati</taxon>
        <taxon>Actinomycetota</taxon>
        <taxon>Actinomycetes</taxon>
        <taxon>Bifidobacteriales</taxon>
        <taxon>Bifidobacteriaceae</taxon>
        <taxon>Bifidobacterium</taxon>
    </lineage>
</organism>
<accession>A0A087BGS6</accession>
<keyword evidence="2" id="KW-1185">Reference proteome</keyword>
<dbReference type="STRING" id="78345.BMERY_0705"/>
<evidence type="ECO:0000313" key="2">
    <source>
        <dbReference type="Proteomes" id="UP000029060"/>
    </source>
</evidence>
<dbReference type="RefSeq" id="WP_033523959.1">
    <property type="nucleotide sequence ID" value="NZ_JGZC01000006.1"/>
</dbReference>
<dbReference type="AlphaFoldDB" id="A0A087BGS6"/>
<dbReference type="Proteomes" id="UP000029060">
    <property type="component" value="Unassembled WGS sequence"/>
</dbReference>
<gene>
    <name evidence="1" type="ORF">BMERY_0705</name>
</gene>